<dbReference type="InterPro" id="IPR050879">
    <property type="entry name" value="Acyltransferase_3"/>
</dbReference>
<feature type="transmembrane region" description="Helical" evidence="1">
    <location>
        <begin position="314"/>
        <end position="335"/>
    </location>
</feature>
<dbReference type="GeneID" id="44979786"/>
<keyword evidence="3" id="KW-0012">Acyltransferase</keyword>
<feature type="transmembrane region" description="Helical" evidence="1">
    <location>
        <begin position="276"/>
        <end position="302"/>
    </location>
</feature>
<dbReference type="InterPro" id="IPR002656">
    <property type="entry name" value="Acyl_transf_3_dom"/>
</dbReference>
<sequence>MSDSQGFQIIFIFTCLIFAIVLFSHRKFSYIDRVTENDRNTRLDSLRFLMSSFVAFHHFIFSYHLVNSGQWIIPNHPIEEFAGKFGVAIFFMISGYLFVKCIEKKVNWLTFFIKRFFRIWPVCALSSVICILIVIYIEIKNNIPLNTDGIMQWFDGGLIIDTRPNLGYEHSTLINAGVTWTLYYEWVFYFSLPFISLFSSKNKSSQILLSIVFLSIYIFSKYDYLLSCFILLFALGGMAKKIREQISNVNQHTVNILAVTSFILCFYFGYKENPFTISMIFLYFVFFLSVCLGADIFGVLRLKGIIRLGDVSYSIYLLHGIFWFIMNKLIFSAGFENSQAIYYTASFLTWIFICVFSSIVYALLEVKFIHIGNIICKKITNSNIQ</sequence>
<proteinExistence type="predicted"/>
<keyword evidence="1" id="KW-0812">Transmembrane</keyword>
<dbReference type="Proteomes" id="UP000000289">
    <property type="component" value="Chromosome"/>
</dbReference>
<feature type="transmembrane region" description="Helical" evidence="1">
    <location>
        <begin position="119"/>
        <end position="137"/>
    </location>
</feature>
<evidence type="ECO:0000313" key="4">
    <source>
        <dbReference type="Proteomes" id="UP000000289"/>
    </source>
</evidence>
<feature type="transmembrane region" description="Helical" evidence="1">
    <location>
        <begin position="341"/>
        <end position="364"/>
    </location>
</feature>
<dbReference type="AlphaFoldDB" id="A0A0K0H8F9"/>
<feature type="transmembrane region" description="Helical" evidence="1">
    <location>
        <begin position="6"/>
        <end position="25"/>
    </location>
</feature>
<dbReference type="KEGG" id="sbg:SBG_0755"/>
<gene>
    <name evidence="3" type="ordered locus">SBG_0755</name>
</gene>
<protein>
    <recommendedName>
        <fullName evidence="2">Acyltransferase 3 domain-containing protein</fullName>
    </recommendedName>
</protein>
<name>A0A0K0H8F9_SALBC</name>
<evidence type="ECO:0000259" key="2">
    <source>
        <dbReference type="Pfam" id="PF01757"/>
    </source>
</evidence>
<evidence type="ECO:0000313" key="3">
    <source>
        <dbReference type="EMBL" id="CCC29846.1"/>
    </source>
</evidence>
<keyword evidence="3" id="KW-0808">Transferase</keyword>
<dbReference type="Pfam" id="PF01757">
    <property type="entry name" value="Acyl_transf_3"/>
    <property type="match status" value="1"/>
</dbReference>
<feature type="transmembrane region" description="Helical" evidence="1">
    <location>
        <begin position="81"/>
        <end position="99"/>
    </location>
</feature>
<organism evidence="3 4">
    <name type="scientific">Salmonella bongori (strain ATCC 43975 / DSM 13772 / NCTC 12419)</name>
    <dbReference type="NCBI Taxonomy" id="218493"/>
    <lineage>
        <taxon>Bacteria</taxon>
        <taxon>Pseudomonadati</taxon>
        <taxon>Pseudomonadota</taxon>
        <taxon>Gammaproteobacteria</taxon>
        <taxon>Enterobacterales</taxon>
        <taxon>Enterobacteriaceae</taxon>
        <taxon>Salmonella</taxon>
    </lineage>
</organism>
<accession>A0A0K0H8F9</accession>
<feature type="domain" description="Acyltransferase 3" evidence="2">
    <location>
        <begin position="41"/>
        <end position="357"/>
    </location>
</feature>
<keyword evidence="1" id="KW-0472">Membrane</keyword>
<reference evidence="3 4" key="1">
    <citation type="journal article" date="2011" name="PLoS Pathog.">
        <title>Salmonella bongori provides insights into the evolution of the Salmonellae.</title>
        <authorList>
            <person name="Fookes M."/>
            <person name="Schroeder G.N."/>
            <person name="Langridge G.C."/>
            <person name="Blondel C.J."/>
            <person name="Mammina C."/>
            <person name="Connor T.R."/>
            <person name="Seth-Smith H."/>
            <person name="Vernikos G.S."/>
            <person name="Robinson K.S."/>
            <person name="Sanders M."/>
            <person name="Petty N.K."/>
            <person name="Kingsley R.A."/>
            <person name="Baumler A.J."/>
            <person name="Nuccio S.P."/>
            <person name="Contreras I."/>
            <person name="Santiviago C.A."/>
            <person name="Maskell D."/>
            <person name="Barrow P."/>
            <person name="Humphrey T."/>
            <person name="Nastasi A."/>
            <person name="Roberts M."/>
            <person name="Frankel G."/>
            <person name="Parkhill J."/>
            <person name="Dougan G."/>
            <person name="Thomson N.R."/>
        </authorList>
    </citation>
    <scope>NUCLEOTIDE SEQUENCE [LARGE SCALE GENOMIC DNA]</scope>
    <source>
        <strain evidence="4">ATCC 43975 / DSM 13772 / NCTC 12419</strain>
    </source>
</reference>
<feature type="transmembrane region" description="Helical" evidence="1">
    <location>
        <begin position="254"/>
        <end position="270"/>
    </location>
</feature>
<dbReference type="GO" id="GO:0016747">
    <property type="term" value="F:acyltransferase activity, transferring groups other than amino-acyl groups"/>
    <property type="evidence" value="ECO:0007669"/>
    <property type="project" value="InterPro"/>
</dbReference>
<dbReference type="PANTHER" id="PTHR23028">
    <property type="entry name" value="ACETYLTRANSFERASE"/>
    <property type="match status" value="1"/>
</dbReference>
<dbReference type="eggNOG" id="COG1835">
    <property type="taxonomic scope" value="Bacteria"/>
</dbReference>
<feature type="transmembrane region" description="Helical" evidence="1">
    <location>
        <begin position="46"/>
        <end position="66"/>
    </location>
</feature>
<dbReference type="RefSeq" id="WP_001285260.1">
    <property type="nucleotide sequence ID" value="NC_015761.1"/>
</dbReference>
<feature type="transmembrane region" description="Helical" evidence="1">
    <location>
        <begin position="207"/>
        <end position="233"/>
    </location>
</feature>
<keyword evidence="1" id="KW-1133">Transmembrane helix</keyword>
<evidence type="ECO:0000256" key="1">
    <source>
        <dbReference type="SAM" id="Phobius"/>
    </source>
</evidence>
<dbReference type="EMBL" id="FR877557">
    <property type="protein sequence ID" value="CCC29846.1"/>
    <property type="molecule type" value="Genomic_DNA"/>
</dbReference>